<dbReference type="PATRIC" id="fig|1129367.4.peg.1814"/>
<evidence type="ECO:0008006" key="3">
    <source>
        <dbReference type="Google" id="ProtNLM"/>
    </source>
</evidence>
<name>A0A0F6ADJ0_9GAMM</name>
<evidence type="ECO:0000313" key="1">
    <source>
        <dbReference type="EMBL" id="KKE84255.1"/>
    </source>
</evidence>
<dbReference type="RefSeq" id="WP_046355518.1">
    <property type="nucleotide sequence ID" value="NZ_AUXW01000138.1"/>
</dbReference>
<proteinExistence type="predicted"/>
<evidence type="ECO:0000313" key="2">
    <source>
        <dbReference type="Proteomes" id="UP000033434"/>
    </source>
</evidence>
<dbReference type="AlphaFoldDB" id="A0A0F6ADJ0"/>
<gene>
    <name evidence="1" type="ORF">N479_10170</name>
</gene>
<comment type="caution">
    <text evidence="1">The sequence shown here is derived from an EMBL/GenBank/DDBJ whole genome shotgun (WGS) entry which is preliminary data.</text>
</comment>
<reference evidence="1 2" key="1">
    <citation type="journal article" date="2015" name="BMC Genomics">
        <title>Genome mining reveals unlocked bioactive potential of marine Gram-negative bacteria.</title>
        <authorList>
            <person name="Machado H."/>
            <person name="Sonnenschein E.C."/>
            <person name="Melchiorsen J."/>
            <person name="Gram L."/>
        </authorList>
    </citation>
    <scope>NUCLEOTIDE SEQUENCE [LARGE SCALE GENOMIC DNA]</scope>
    <source>
        <strain evidence="1 2">S4054</strain>
    </source>
</reference>
<dbReference type="PROSITE" id="PS51257">
    <property type="entry name" value="PROKAR_LIPOPROTEIN"/>
    <property type="match status" value="1"/>
</dbReference>
<sequence>MKLIFGVSLLVLLTGCMGVNTIEGVKASGKVDSKCYKSSSVKMDGNTYGETLSVSKHKKSGVTEIIVKNILYKGLHDFLVVNIATENDTTSVTSYAATSRGEYAFEKISQIAKGQIPEKCPGSIF</sequence>
<protein>
    <recommendedName>
        <fullName evidence="3">Lipoprotein</fullName>
    </recommendedName>
</protein>
<dbReference type="Proteomes" id="UP000033434">
    <property type="component" value="Unassembled WGS sequence"/>
</dbReference>
<organism evidence="1 2">
    <name type="scientific">Pseudoalteromonas luteoviolacea S4054</name>
    <dbReference type="NCBI Taxonomy" id="1129367"/>
    <lineage>
        <taxon>Bacteria</taxon>
        <taxon>Pseudomonadati</taxon>
        <taxon>Pseudomonadota</taxon>
        <taxon>Gammaproteobacteria</taxon>
        <taxon>Alteromonadales</taxon>
        <taxon>Pseudoalteromonadaceae</taxon>
        <taxon>Pseudoalteromonas</taxon>
    </lineage>
</organism>
<dbReference type="EMBL" id="AUXW01000138">
    <property type="protein sequence ID" value="KKE84255.1"/>
    <property type="molecule type" value="Genomic_DNA"/>
</dbReference>
<accession>A0A0F6ADJ0</accession>